<keyword evidence="2" id="KW-1185">Reference proteome</keyword>
<dbReference type="EMBL" id="ACKO02000004">
    <property type="protein sequence ID" value="EET45338.1"/>
    <property type="molecule type" value="Genomic_DNA"/>
</dbReference>
<dbReference type="Pfam" id="PF13289">
    <property type="entry name" value="SIR2_2"/>
    <property type="match status" value="1"/>
</dbReference>
<comment type="caution">
    <text evidence="1">The sequence shown here is derived from an EMBL/GenBank/DDBJ whole genome shotgun (WGS) entry which is preliminary data.</text>
</comment>
<reference evidence="1" key="1">
    <citation type="submission" date="2009-07" db="EMBL/GenBank/DDBJ databases">
        <authorList>
            <person name="Weinstock G."/>
            <person name="Sodergren E."/>
            <person name="Clifton S."/>
            <person name="Fulton L."/>
            <person name="Fulton B."/>
            <person name="Courtney L."/>
            <person name="Fronick C."/>
            <person name="Harrison M."/>
            <person name="Strong C."/>
            <person name="Farmer C."/>
            <person name="Delahaunty K."/>
            <person name="Markovic C."/>
            <person name="Hall O."/>
            <person name="Minx P."/>
            <person name="Tomlinson C."/>
            <person name="Mitreva M."/>
            <person name="Nelson J."/>
            <person name="Hou S."/>
            <person name="Wollam A."/>
            <person name="Pepin K.H."/>
            <person name="Johnson M."/>
            <person name="Bhonagiri V."/>
            <person name="Nash W.E."/>
            <person name="Warren W."/>
            <person name="Chinwalla A."/>
            <person name="Mardis E.R."/>
            <person name="Wilson R.K."/>
        </authorList>
    </citation>
    <scope>NUCLEOTIDE SEQUENCE [LARGE SCALE GENOMIC DNA]</scope>
    <source>
        <strain evidence="1">ATCC 29256</strain>
    </source>
</reference>
<dbReference type="eggNOG" id="ENOG5032ZNK">
    <property type="taxonomic scope" value="Bacteria"/>
</dbReference>
<protein>
    <submittedName>
        <fullName evidence="1">Uncharacterized protein</fullName>
    </submittedName>
</protein>
<evidence type="ECO:0000313" key="1">
    <source>
        <dbReference type="EMBL" id="EET45338.1"/>
    </source>
</evidence>
<organism evidence="1 2">
    <name type="scientific">Neisseria sicca ATCC 29256</name>
    <dbReference type="NCBI Taxonomy" id="547045"/>
    <lineage>
        <taxon>Bacteria</taxon>
        <taxon>Pseudomonadati</taxon>
        <taxon>Pseudomonadota</taxon>
        <taxon>Betaproteobacteria</taxon>
        <taxon>Neisseriales</taxon>
        <taxon>Neisseriaceae</taxon>
        <taxon>Neisseria</taxon>
    </lineage>
</organism>
<evidence type="ECO:0000313" key="2">
    <source>
        <dbReference type="Proteomes" id="UP000005365"/>
    </source>
</evidence>
<sequence length="460" mass="53172">MRTPYEQYQSEMLEKIEQCKSNFAYQPILFIGSGFSKRYLGGPNWVELLEKVKEKCPNIKKDLAYYIQGKNNDLAAVASQFVGYYRTWAWTKKGREEFPNDLFSADTTEDSYLKYQVCKLFEELVDDQSFFDSLPPSYSEELEALKAICPQAIITTNYDTFLEDKVFVEHTPIVGQKIITNVISDIGEIYKIHGCARDFSSIVLTKEDYENFNSKSKYLIAKLLTFFLEHPIIFIGYGVNDENIKNILADIDLVLGGNNELMPNMFFVKWEREFCDSKSYPREYSVLLSNGKNFRMNNISVNNYKWVFNSFKNSHVIENFNPRILRSLISRQYKLVREDIPKSRIQVNYEHLSQYADADGETLVKLYGIADAATVAAMSANFPFTLTKLANRLGYKSWHKANDLIEKITSDKGISIKSSDNIYHICVSSGDSVKFHFYSEAAYQLLIKVRDELPYELELD</sequence>
<dbReference type="AlphaFoldDB" id="C6M374"/>
<name>C6M374_NEISI</name>
<dbReference type="RefSeq" id="WP_003756897.1">
    <property type="nucleotide sequence ID" value="NZ_ACKO02000004.1"/>
</dbReference>
<gene>
    <name evidence="1" type="ORF">NEISICOT_00965</name>
</gene>
<dbReference type="Proteomes" id="UP000005365">
    <property type="component" value="Unassembled WGS sequence"/>
</dbReference>
<proteinExistence type="predicted"/>
<accession>C6M374</accession>